<feature type="transmembrane region" description="Helical" evidence="9">
    <location>
        <begin position="299"/>
        <end position="319"/>
    </location>
</feature>
<dbReference type="InterPro" id="IPR005467">
    <property type="entry name" value="His_kinase_dom"/>
</dbReference>
<dbReference type="CDD" id="cd18774">
    <property type="entry name" value="PDC2_HK_sensor"/>
    <property type="match status" value="1"/>
</dbReference>
<dbReference type="SMART" id="SM00091">
    <property type="entry name" value="PAS"/>
    <property type="match status" value="1"/>
</dbReference>
<evidence type="ECO:0000256" key="2">
    <source>
        <dbReference type="ARBA" id="ARBA00004429"/>
    </source>
</evidence>
<evidence type="ECO:0000313" key="15">
    <source>
        <dbReference type="Proteomes" id="UP000269265"/>
    </source>
</evidence>
<dbReference type="RefSeq" id="WP_125243976.1">
    <property type="nucleotide sequence ID" value="NZ_RSED01000010.1"/>
</dbReference>
<dbReference type="InterPro" id="IPR004358">
    <property type="entry name" value="Sig_transdc_His_kin-like_C"/>
</dbReference>
<evidence type="ECO:0000256" key="4">
    <source>
        <dbReference type="ARBA" id="ARBA00022553"/>
    </source>
</evidence>
<dbReference type="GO" id="GO:0009927">
    <property type="term" value="F:histidine phosphotransfer kinase activity"/>
    <property type="evidence" value="ECO:0007669"/>
    <property type="project" value="TreeGrafter"/>
</dbReference>
<dbReference type="Pfam" id="PF00072">
    <property type="entry name" value="Response_reg"/>
    <property type="match status" value="1"/>
</dbReference>
<dbReference type="Gene3D" id="3.30.565.10">
    <property type="entry name" value="Histidine kinase-like ATPase, C-terminal domain"/>
    <property type="match status" value="1"/>
</dbReference>
<dbReference type="CDD" id="cd00130">
    <property type="entry name" value="PAS"/>
    <property type="match status" value="1"/>
</dbReference>
<evidence type="ECO:0000256" key="5">
    <source>
        <dbReference type="ARBA" id="ARBA00022679"/>
    </source>
</evidence>
<dbReference type="SUPFAM" id="SSF47384">
    <property type="entry name" value="Homodimeric domain of signal transducing histidine kinase"/>
    <property type="match status" value="1"/>
</dbReference>
<protein>
    <recommendedName>
        <fullName evidence="3">histidine kinase</fullName>
        <ecNumber evidence="3">2.7.13.3</ecNumber>
    </recommendedName>
</protein>
<feature type="transmembrane region" description="Helical" evidence="9">
    <location>
        <begin position="35"/>
        <end position="55"/>
    </location>
</feature>
<dbReference type="InterPro" id="IPR013656">
    <property type="entry name" value="PAS_4"/>
</dbReference>
<evidence type="ECO:0000259" key="11">
    <source>
        <dbReference type="PROSITE" id="PS50110"/>
    </source>
</evidence>
<dbReference type="SUPFAM" id="SSF52172">
    <property type="entry name" value="CheY-like"/>
    <property type="match status" value="1"/>
</dbReference>
<feature type="modified residue" description="4-aspartylphosphate" evidence="7">
    <location>
        <position position="826"/>
    </location>
</feature>
<dbReference type="GO" id="GO:0000155">
    <property type="term" value="F:phosphorelay sensor kinase activity"/>
    <property type="evidence" value="ECO:0007669"/>
    <property type="project" value="InterPro"/>
</dbReference>
<evidence type="ECO:0000256" key="6">
    <source>
        <dbReference type="ARBA" id="ARBA00022777"/>
    </source>
</evidence>
<name>A0A426VAC1_9BURK</name>
<dbReference type="OrthoDB" id="9808408at2"/>
<dbReference type="Gene3D" id="3.30.450.20">
    <property type="entry name" value="PAS domain"/>
    <property type="match status" value="2"/>
</dbReference>
<evidence type="ECO:0000256" key="1">
    <source>
        <dbReference type="ARBA" id="ARBA00000085"/>
    </source>
</evidence>
<dbReference type="PROSITE" id="PS50109">
    <property type="entry name" value="HIS_KIN"/>
    <property type="match status" value="1"/>
</dbReference>
<accession>A0A426VAC1</accession>
<dbReference type="InterPro" id="IPR003661">
    <property type="entry name" value="HisK_dim/P_dom"/>
</dbReference>
<proteinExistence type="predicted"/>
<dbReference type="InterPro" id="IPR036890">
    <property type="entry name" value="HATPase_C_sf"/>
</dbReference>
<keyword evidence="9" id="KW-0812">Transmembrane</keyword>
<dbReference type="PROSITE" id="PS50112">
    <property type="entry name" value="PAS"/>
    <property type="match status" value="1"/>
</dbReference>
<evidence type="ECO:0000259" key="10">
    <source>
        <dbReference type="PROSITE" id="PS50109"/>
    </source>
</evidence>
<dbReference type="CDD" id="cd18773">
    <property type="entry name" value="PDC1_HK_sensor"/>
    <property type="match status" value="1"/>
</dbReference>
<dbReference type="AlphaFoldDB" id="A0A426VAC1"/>
<dbReference type="PANTHER" id="PTHR43047">
    <property type="entry name" value="TWO-COMPONENT HISTIDINE PROTEIN KINASE"/>
    <property type="match status" value="1"/>
</dbReference>
<dbReference type="EC" id="2.7.13.3" evidence="3"/>
<dbReference type="NCBIfam" id="TIGR00229">
    <property type="entry name" value="sensory_box"/>
    <property type="match status" value="1"/>
</dbReference>
<organism evidence="14 15">
    <name type="scientific">Aquabacterium soli</name>
    <dbReference type="NCBI Taxonomy" id="2493092"/>
    <lineage>
        <taxon>Bacteria</taxon>
        <taxon>Pseudomonadati</taxon>
        <taxon>Pseudomonadota</taxon>
        <taxon>Betaproteobacteria</taxon>
        <taxon>Burkholderiales</taxon>
        <taxon>Aquabacterium</taxon>
    </lineage>
</organism>
<dbReference type="GO" id="GO:0005886">
    <property type="term" value="C:plasma membrane"/>
    <property type="evidence" value="ECO:0007669"/>
    <property type="project" value="UniProtKB-SubCell"/>
</dbReference>
<dbReference type="InterPro" id="IPR001789">
    <property type="entry name" value="Sig_transdc_resp-reg_receiver"/>
</dbReference>
<evidence type="ECO:0000256" key="8">
    <source>
        <dbReference type="SAM" id="MobiDB-lite"/>
    </source>
</evidence>
<feature type="domain" description="PAS" evidence="12">
    <location>
        <begin position="385"/>
        <end position="455"/>
    </location>
</feature>
<evidence type="ECO:0000259" key="13">
    <source>
        <dbReference type="PROSITE" id="PS50885"/>
    </source>
</evidence>
<feature type="domain" description="Histidine kinase" evidence="10">
    <location>
        <begin position="518"/>
        <end position="741"/>
    </location>
</feature>
<feature type="domain" description="Response regulatory" evidence="11">
    <location>
        <begin position="776"/>
        <end position="893"/>
    </location>
</feature>
<dbReference type="SUPFAM" id="SSF55874">
    <property type="entry name" value="ATPase domain of HSP90 chaperone/DNA topoisomerase II/histidine kinase"/>
    <property type="match status" value="1"/>
</dbReference>
<dbReference type="CDD" id="cd00082">
    <property type="entry name" value="HisKA"/>
    <property type="match status" value="1"/>
</dbReference>
<dbReference type="SUPFAM" id="SSF55785">
    <property type="entry name" value="PYP-like sensor domain (PAS domain)"/>
    <property type="match status" value="1"/>
</dbReference>
<keyword evidence="9" id="KW-1133">Transmembrane helix</keyword>
<dbReference type="Pfam" id="PF00512">
    <property type="entry name" value="HisKA"/>
    <property type="match status" value="1"/>
</dbReference>
<evidence type="ECO:0000256" key="9">
    <source>
        <dbReference type="SAM" id="Phobius"/>
    </source>
</evidence>
<comment type="subcellular location">
    <subcellularLocation>
        <location evidence="2">Cell inner membrane</location>
        <topology evidence="2">Multi-pass membrane protein</topology>
    </subcellularLocation>
</comment>
<dbReference type="SMART" id="SM00387">
    <property type="entry name" value="HATPase_c"/>
    <property type="match status" value="1"/>
</dbReference>
<dbReference type="InterPro" id="IPR011006">
    <property type="entry name" value="CheY-like_superfamily"/>
</dbReference>
<dbReference type="InterPro" id="IPR003594">
    <property type="entry name" value="HATPase_dom"/>
</dbReference>
<sequence>MTAFTSWSARHRPGAHSSSDSVVAAPAPWRIRTSLAVLVVACLLPGLLLSSYFIISDYREHRARAVRDVIGAARAAAAALDRDLASIEAGLRVLGSSATLVDGDLAAFHAQARNALPFQNINNVVLIDPEGRQQVNTLRSWGSALPTVGGPPQLMRIFETAGSVLTDVFTGPVTGQPIVALGVPIQHNGTTVYSLNAGIFPERIAGVLAAQRLPRDWIGAVLDSQGRIVARTHDMALYVAKPAVPHLVQAAREQREGVIETNTLEDIPVVTAFTRSSLSGWTVAVGLPRDELTAGLKHSLALLLGCSAALFALALGLAWRMAMSRVVAPTDRLLARMARISQGDDKTPSLEQDGIVPSREFLALEQGFTDMSQRLAEREHEREALLQRLTHTLESIHDGFFQLDDEGRFAYVNGRAAALLRQPRDELLGRTPWDALAADDATALRAAFESAVARQQPVHFETRLPTLGLWLDIHAYPSGQGLGVYFQDVGEQHAARQARQAQQVAEASNQAKTEFLSRMSHELRTPLNAVLGFAQVLKLDTRQPLSASQLSMVDQIDSSGRHLLTMITDVLDVSRIEAGTMHMAIGDVDVAALAQDCLHTLLTEARAAGVRPAISLPPGPPLVVRADRTRLKQVLLNLLSNAIKYNRPDGHVTLNVRQEADAEGTPIRFSVQDTGIGMNEAQLAHLFEPFNRLGRETTGTPGTGIGLVICQRLVALMGGTLRVSSTSGHGSTFFFDLPAAHPPHPSHATDPDIPTETDAMRTTTTTPGQAPYDTRKVLYVEDNLANRDIMAAMLGLRPQIDVHHEMTVHAGMERLDTEGFDLVLLDMHLPDGSGLDLLAWMKRHEELREVPVVVVSADVTAATMAKARAAGALAYLQKPLDLPLVLEVVDAILAKEAVPAKAVP</sequence>
<dbReference type="CDD" id="cd00156">
    <property type="entry name" value="REC"/>
    <property type="match status" value="1"/>
</dbReference>
<dbReference type="CDD" id="cd16922">
    <property type="entry name" value="HATPase_EvgS-ArcB-TorS-like"/>
    <property type="match status" value="1"/>
</dbReference>
<feature type="domain" description="HAMP" evidence="13">
    <location>
        <begin position="324"/>
        <end position="380"/>
    </location>
</feature>
<evidence type="ECO:0000256" key="7">
    <source>
        <dbReference type="PROSITE-ProRule" id="PRU00169"/>
    </source>
</evidence>
<keyword evidence="6" id="KW-0418">Kinase</keyword>
<evidence type="ECO:0000313" key="14">
    <source>
        <dbReference type="EMBL" id="RRS03771.1"/>
    </source>
</evidence>
<dbReference type="InterPro" id="IPR036097">
    <property type="entry name" value="HisK_dim/P_sf"/>
</dbReference>
<comment type="catalytic activity">
    <reaction evidence="1">
        <text>ATP + protein L-histidine = ADP + protein N-phospho-L-histidine.</text>
        <dbReference type="EC" id="2.7.13.3"/>
    </reaction>
</comment>
<dbReference type="InterPro" id="IPR000014">
    <property type="entry name" value="PAS"/>
</dbReference>
<evidence type="ECO:0000256" key="3">
    <source>
        <dbReference type="ARBA" id="ARBA00012438"/>
    </source>
</evidence>
<dbReference type="PROSITE" id="PS50885">
    <property type="entry name" value="HAMP"/>
    <property type="match status" value="1"/>
</dbReference>
<dbReference type="PANTHER" id="PTHR43047:SF72">
    <property type="entry name" value="OSMOSENSING HISTIDINE PROTEIN KINASE SLN1"/>
    <property type="match status" value="1"/>
</dbReference>
<evidence type="ECO:0000259" key="12">
    <source>
        <dbReference type="PROSITE" id="PS50112"/>
    </source>
</evidence>
<keyword evidence="4 7" id="KW-0597">Phosphoprotein</keyword>
<reference evidence="14 15" key="1">
    <citation type="submission" date="2018-12" db="EMBL/GenBank/DDBJ databases">
        <title>The whole draft genome of Aquabacterium sp. SJQ9.</title>
        <authorList>
            <person name="Sun L."/>
            <person name="Gao X."/>
            <person name="Chen W."/>
            <person name="Huang K."/>
        </authorList>
    </citation>
    <scope>NUCLEOTIDE SEQUENCE [LARGE SCALE GENOMIC DNA]</scope>
    <source>
        <strain evidence="14 15">SJQ9</strain>
    </source>
</reference>
<dbReference type="Gene3D" id="1.10.287.130">
    <property type="match status" value="1"/>
</dbReference>
<dbReference type="EMBL" id="RSED01000010">
    <property type="protein sequence ID" value="RRS03771.1"/>
    <property type="molecule type" value="Genomic_DNA"/>
</dbReference>
<keyword evidence="15" id="KW-1185">Reference proteome</keyword>
<dbReference type="Gene3D" id="3.40.50.2300">
    <property type="match status" value="1"/>
</dbReference>
<dbReference type="InterPro" id="IPR003660">
    <property type="entry name" value="HAMP_dom"/>
</dbReference>
<dbReference type="Proteomes" id="UP000269265">
    <property type="component" value="Unassembled WGS sequence"/>
</dbReference>
<dbReference type="FunFam" id="3.30.565.10:FF:000006">
    <property type="entry name" value="Sensor histidine kinase WalK"/>
    <property type="match status" value="1"/>
</dbReference>
<dbReference type="PROSITE" id="PS50110">
    <property type="entry name" value="RESPONSE_REGULATORY"/>
    <property type="match status" value="1"/>
</dbReference>
<dbReference type="PRINTS" id="PR00344">
    <property type="entry name" value="BCTRLSENSOR"/>
</dbReference>
<dbReference type="Pfam" id="PF02518">
    <property type="entry name" value="HATPase_c"/>
    <property type="match status" value="1"/>
</dbReference>
<dbReference type="InterPro" id="IPR035965">
    <property type="entry name" value="PAS-like_dom_sf"/>
</dbReference>
<gene>
    <name evidence="14" type="ORF">EIP75_14410</name>
</gene>
<feature type="region of interest" description="Disordered" evidence="8">
    <location>
        <begin position="1"/>
        <end position="21"/>
    </location>
</feature>
<keyword evidence="5" id="KW-0808">Transferase</keyword>
<dbReference type="SMART" id="SM00448">
    <property type="entry name" value="REC"/>
    <property type="match status" value="1"/>
</dbReference>
<comment type="caution">
    <text evidence="14">The sequence shown here is derived from an EMBL/GenBank/DDBJ whole genome shotgun (WGS) entry which is preliminary data.</text>
</comment>
<keyword evidence="9" id="KW-0472">Membrane</keyword>
<dbReference type="SMART" id="SM00388">
    <property type="entry name" value="HisKA"/>
    <property type="match status" value="1"/>
</dbReference>
<dbReference type="Pfam" id="PF08448">
    <property type="entry name" value="PAS_4"/>
    <property type="match status" value="1"/>
</dbReference>